<dbReference type="AlphaFoldDB" id="A0A0K9P901"/>
<evidence type="ECO:0000256" key="3">
    <source>
        <dbReference type="ARBA" id="ARBA00022692"/>
    </source>
</evidence>
<feature type="region of interest" description="Disordered" evidence="9">
    <location>
        <begin position="523"/>
        <end position="558"/>
    </location>
</feature>
<dbReference type="EMBL" id="LFYR01001125">
    <property type="protein sequence ID" value="KMZ64605.1"/>
    <property type="molecule type" value="Genomic_DNA"/>
</dbReference>
<keyword evidence="8" id="KW-0112">Calmodulin-binding</keyword>
<evidence type="ECO:0000256" key="7">
    <source>
        <dbReference type="ARBA" id="ARBA00023265"/>
    </source>
</evidence>
<comment type="subcellular location">
    <subcellularLocation>
        <location evidence="1 8">Membrane</location>
        <topology evidence="1 8">Multi-pass membrane protein</topology>
    </subcellularLocation>
</comment>
<evidence type="ECO:0000256" key="4">
    <source>
        <dbReference type="ARBA" id="ARBA00022821"/>
    </source>
</evidence>
<keyword evidence="5 8" id="KW-1133">Transmembrane helix</keyword>
<gene>
    <name evidence="8" type="primary">MLO</name>
    <name evidence="11" type="ORF">ZOSMA_35G00620</name>
</gene>
<feature type="transmembrane region" description="Helical" evidence="10">
    <location>
        <begin position="273"/>
        <end position="292"/>
    </location>
</feature>
<proteinExistence type="inferred from homology"/>
<comment type="domain">
    <text evidence="8">The C-terminus contains a calmodulin-binding domain, which binds calmodulin in a calcium-dependent fashion.</text>
</comment>
<dbReference type="STRING" id="29655.A0A0K9P901"/>
<accession>A0A0K9P901</accession>
<dbReference type="OrthoDB" id="1388414at2759"/>
<keyword evidence="7 8" id="KW-0568">Pathogenesis-related protein</keyword>
<evidence type="ECO:0000256" key="5">
    <source>
        <dbReference type="ARBA" id="ARBA00022989"/>
    </source>
</evidence>
<evidence type="ECO:0000256" key="8">
    <source>
        <dbReference type="RuleBase" id="RU280816"/>
    </source>
</evidence>
<feature type="transmembrane region" description="Helical" evidence="10">
    <location>
        <begin position="179"/>
        <end position="200"/>
    </location>
</feature>
<comment type="similarity">
    <text evidence="2 8">Belongs to the MLO family.</text>
</comment>
<dbReference type="GO" id="GO:0005516">
    <property type="term" value="F:calmodulin binding"/>
    <property type="evidence" value="ECO:0007669"/>
    <property type="project" value="UniProtKB-KW"/>
</dbReference>
<organism evidence="11 12">
    <name type="scientific">Zostera marina</name>
    <name type="common">Eelgrass</name>
    <dbReference type="NCBI Taxonomy" id="29655"/>
    <lineage>
        <taxon>Eukaryota</taxon>
        <taxon>Viridiplantae</taxon>
        <taxon>Streptophyta</taxon>
        <taxon>Embryophyta</taxon>
        <taxon>Tracheophyta</taxon>
        <taxon>Spermatophyta</taxon>
        <taxon>Magnoliopsida</taxon>
        <taxon>Liliopsida</taxon>
        <taxon>Zosteraceae</taxon>
        <taxon>Zostera</taxon>
    </lineage>
</organism>
<dbReference type="PANTHER" id="PTHR31942:SF128">
    <property type="entry name" value="MLO-LIKE PROTEIN"/>
    <property type="match status" value="1"/>
</dbReference>
<feature type="region of interest" description="Disordered" evidence="9">
    <location>
        <begin position="480"/>
        <end position="508"/>
    </location>
</feature>
<evidence type="ECO:0000256" key="2">
    <source>
        <dbReference type="ARBA" id="ARBA00006574"/>
    </source>
</evidence>
<keyword evidence="3 8" id="KW-0812">Transmembrane</keyword>
<evidence type="ECO:0000256" key="1">
    <source>
        <dbReference type="ARBA" id="ARBA00004141"/>
    </source>
</evidence>
<keyword evidence="6 8" id="KW-0472">Membrane</keyword>
<comment type="caution">
    <text evidence="11">The sequence shown here is derived from an EMBL/GenBank/DDBJ whole genome shotgun (WGS) entry which is preliminary data.</text>
</comment>
<dbReference type="PANTHER" id="PTHR31942">
    <property type="entry name" value="MLO-LIKE PROTEIN 1"/>
    <property type="match status" value="1"/>
</dbReference>
<evidence type="ECO:0000256" key="9">
    <source>
        <dbReference type="SAM" id="MobiDB-lite"/>
    </source>
</evidence>
<dbReference type="GO" id="GO:0006952">
    <property type="term" value="P:defense response"/>
    <property type="evidence" value="ECO:0007669"/>
    <property type="project" value="UniProtKB-KW"/>
</dbReference>
<name>A0A0K9P901_ZOSMR</name>
<dbReference type="InterPro" id="IPR004326">
    <property type="entry name" value="Mlo"/>
</dbReference>
<comment type="function">
    <text evidence="8">May be involved in modulation of pathogen defense and leaf cell death.</text>
</comment>
<dbReference type="OMA" id="MEMGHLA"/>
<keyword evidence="4 8" id="KW-0611">Plant defense</keyword>
<feature type="compositionally biased region" description="Polar residues" evidence="9">
    <location>
        <begin position="523"/>
        <end position="533"/>
    </location>
</feature>
<keyword evidence="12" id="KW-1185">Reference proteome</keyword>
<evidence type="ECO:0000313" key="11">
    <source>
        <dbReference type="EMBL" id="KMZ64605.1"/>
    </source>
</evidence>
<dbReference type="Pfam" id="PF03094">
    <property type="entry name" value="Mlo"/>
    <property type="match status" value="1"/>
</dbReference>
<feature type="transmembrane region" description="Helical" evidence="10">
    <location>
        <begin position="304"/>
        <end position="323"/>
    </location>
</feature>
<reference evidence="12" key="1">
    <citation type="journal article" date="2016" name="Nature">
        <title>The genome of the seagrass Zostera marina reveals angiosperm adaptation to the sea.</title>
        <authorList>
            <person name="Olsen J.L."/>
            <person name="Rouze P."/>
            <person name="Verhelst B."/>
            <person name="Lin Y.-C."/>
            <person name="Bayer T."/>
            <person name="Collen J."/>
            <person name="Dattolo E."/>
            <person name="De Paoli E."/>
            <person name="Dittami S."/>
            <person name="Maumus F."/>
            <person name="Michel G."/>
            <person name="Kersting A."/>
            <person name="Lauritano C."/>
            <person name="Lohaus R."/>
            <person name="Toepel M."/>
            <person name="Tonon T."/>
            <person name="Vanneste K."/>
            <person name="Amirebrahimi M."/>
            <person name="Brakel J."/>
            <person name="Bostroem C."/>
            <person name="Chovatia M."/>
            <person name="Grimwood J."/>
            <person name="Jenkins J.W."/>
            <person name="Jueterbock A."/>
            <person name="Mraz A."/>
            <person name="Stam W.T."/>
            <person name="Tice H."/>
            <person name="Bornberg-Bauer E."/>
            <person name="Green P.J."/>
            <person name="Pearson G.A."/>
            <person name="Procaccini G."/>
            <person name="Duarte C.M."/>
            <person name="Schmutz J."/>
            <person name="Reusch T.B.H."/>
            <person name="Van de Peer Y."/>
        </authorList>
    </citation>
    <scope>NUCLEOTIDE SEQUENCE [LARGE SCALE GENOMIC DNA]</scope>
    <source>
        <strain evidence="12">cv. Finnish</strain>
    </source>
</reference>
<evidence type="ECO:0000313" key="12">
    <source>
        <dbReference type="Proteomes" id="UP000036987"/>
    </source>
</evidence>
<evidence type="ECO:0000256" key="10">
    <source>
        <dbReference type="SAM" id="Phobius"/>
    </source>
</evidence>
<sequence>MAGEGELRSLEQTPTWAVAVVCFILVLISIFIERLLHLLGKYLVNKNKRSLFESFEKVEAELMLVGFISLLLTIGQNPISNICVSKKVAGSWHPCSSGASKNPSGVANAFSRSPSEIPQFNYSSPPAGRKLLLETDRGPPTPSPPIYYNQNLRRELAGSGVDKCSEKLRWFRHMHIHQLHIFIFVLAIGHVFYCIITMILGRLKMKKWKAWEIETRSAEYQFSHDPERFRFARETSFGRRHLNFWSKSPILIWIVCFFRQFVTSVSKVDYMTLRHGFIMAHLAPTSSMNFNFLKYIKKSLEDDFQMVVGISPLTWLFAVLFLLFNTQGWYSYLWLPFIPLVILLLVGTKLQVIITKMALEIMEYDDVVKGVPVVQPADRHFWFHNPKLLLNLINFVLFENAFQLAFFIFSWYKFGLQSCFHEETEDIVIRISMGIITQILCSYVTLPQYALVTQMGSKMKPVIFNDRVAKSLKYWHNTARRRVKDSRKSDSVTPNTSQTTTPTHGFSPMYLLKNHQKEIEISSFESFNNSPRYHTSRDSQDRFDAEEEGPGAGSQCRG</sequence>
<dbReference type="Proteomes" id="UP000036987">
    <property type="component" value="Unassembled WGS sequence"/>
</dbReference>
<evidence type="ECO:0000256" key="6">
    <source>
        <dbReference type="ARBA" id="ARBA00023136"/>
    </source>
</evidence>
<feature type="transmembrane region" description="Helical" evidence="10">
    <location>
        <begin position="388"/>
        <end position="412"/>
    </location>
</feature>
<feature type="compositionally biased region" description="Low complexity" evidence="9">
    <location>
        <begin position="491"/>
        <end position="503"/>
    </location>
</feature>
<dbReference type="GO" id="GO:0016020">
    <property type="term" value="C:membrane"/>
    <property type="evidence" value="ECO:0007669"/>
    <property type="project" value="UniProtKB-SubCell"/>
</dbReference>
<feature type="transmembrane region" description="Helical" evidence="10">
    <location>
        <begin position="427"/>
        <end position="451"/>
    </location>
</feature>
<feature type="transmembrane region" description="Helical" evidence="10">
    <location>
        <begin position="16"/>
        <end position="39"/>
    </location>
</feature>
<protein>
    <recommendedName>
        <fullName evidence="8">MLO-like protein</fullName>
    </recommendedName>
</protein>
<feature type="transmembrane region" description="Helical" evidence="10">
    <location>
        <begin position="329"/>
        <end position="347"/>
    </location>
</feature>